<dbReference type="GO" id="GO:0019375">
    <property type="term" value="P:galactolipid biosynthetic process"/>
    <property type="evidence" value="ECO:0007669"/>
    <property type="project" value="EnsemblPlants"/>
</dbReference>
<dbReference type="Pfam" id="PF04571">
    <property type="entry name" value="Lipin_N"/>
    <property type="match status" value="1"/>
</dbReference>
<dbReference type="AlphaFoldDB" id="A0A8S0S449"/>
<dbReference type="EMBL" id="CACTIH010003860">
    <property type="protein sequence ID" value="CAA2986418.1"/>
    <property type="molecule type" value="Genomic_DNA"/>
</dbReference>
<dbReference type="Pfam" id="PF08235">
    <property type="entry name" value="LNS2"/>
    <property type="match status" value="1"/>
</dbReference>
<feature type="region of interest" description="Disordered" evidence="2">
    <location>
        <begin position="209"/>
        <end position="230"/>
    </location>
</feature>
<evidence type="ECO:0000313" key="5">
    <source>
        <dbReference type="Proteomes" id="UP000594638"/>
    </source>
</evidence>
<dbReference type="GO" id="GO:0016036">
    <property type="term" value="P:cellular response to phosphate starvation"/>
    <property type="evidence" value="ECO:0007669"/>
    <property type="project" value="EnsemblPlants"/>
</dbReference>
<dbReference type="GO" id="GO:0008195">
    <property type="term" value="F:phosphatidate phosphatase activity"/>
    <property type="evidence" value="ECO:0007669"/>
    <property type="project" value="TreeGrafter"/>
</dbReference>
<name>A0A8S0S449_OLEEU</name>
<feature type="region of interest" description="Disordered" evidence="2">
    <location>
        <begin position="96"/>
        <end position="147"/>
    </location>
</feature>
<dbReference type="PANTHER" id="PTHR12181">
    <property type="entry name" value="LIPIN"/>
    <property type="match status" value="1"/>
</dbReference>
<dbReference type="PANTHER" id="PTHR12181:SF12">
    <property type="entry name" value="PHOSPHATIDATE PHOSPHATASE"/>
    <property type="match status" value="1"/>
</dbReference>
<dbReference type="Gramene" id="OE9A086145T1">
    <property type="protein sequence ID" value="OE9A086145C1"/>
    <property type="gene ID" value="OE9A086145"/>
</dbReference>
<comment type="caution">
    <text evidence="4">The sequence shown here is derived from an EMBL/GenBank/DDBJ whole genome shotgun (WGS) entry which is preliminary data.</text>
</comment>
<dbReference type="GO" id="GO:0008654">
    <property type="term" value="P:phospholipid biosynthetic process"/>
    <property type="evidence" value="ECO:0007669"/>
    <property type="project" value="EnsemblPlants"/>
</dbReference>
<dbReference type="InterPro" id="IPR007651">
    <property type="entry name" value="Lipin_N"/>
</dbReference>
<evidence type="ECO:0000256" key="2">
    <source>
        <dbReference type="SAM" id="MobiDB-lite"/>
    </source>
</evidence>
<dbReference type="InterPro" id="IPR026058">
    <property type="entry name" value="LIPIN"/>
</dbReference>
<dbReference type="Proteomes" id="UP000594638">
    <property type="component" value="Unassembled WGS sequence"/>
</dbReference>
<evidence type="ECO:0000256" key="1">
    <source>
        <dbReference type="ARBA" id="ARBA00005476"/>
    </source>
</evidence>
<organism evidence="4 5">
    <name type="scientific">Olea europaea subsp. europaea</name>
    <dbReference type="NCBI Taxonomy" id="158383"/>
    <lineage>
        <taxon>Eukaryota</taxon>
        <taxon>Viridiplantae</taxon>
        <taxon>Streptophyta</taxon>
        <taxon>Embryophyta</taxon>
        <taxon>Tracheophyta</taxon>
        <taxon>Spermatophyta</taxon>
        <taxon>Magnoliopsida</taxon>
        <taxon>eudicotyledons</taxon>
        <taxon>Gunneridae</taxon>
        <taxon>Pentapetalae</taxon>
        <taxon>asterids</taxon>
        <taxon>lamiids</taxon>
        <taxon>Lamiales</taxon>
        <taxon>Oleaceae</taxon>
        <taxon>Oleeae</taxon>
        <taxon>Olea</taxon>
    </lineage>
</organism>
<proteinExistence type="inferred from homology"/>
<dbReference type="InterPro" id="IPR013209">
    <property type="entry name" value="LNS2"/>
</dbReference>
<dbReference type="SUPFAM" id="SSF56784">
    <property type="entry name" value="HAD-like"/>
    <property type="match status" value="1"/>
</dbReference>
<feature type="domain" description="LNS2/PITP" evidence="3">
    <location>
        <begin position="800"/>
        <end position="956"/>
    </location>
</feature>
<protein>
    <recommendedName>
        <fullName evidence="3">LNS2/PITP domain-containing protein</fullName>
    </recommendedName>
</protein>
<feature type="compositionally biased region" description="Polar residues" evidence="2">
    <location>
        <begin position="123"/>
        <end position="147"/>
    </location>
</feature>
<dbReference type="OrthoDB" id="4567at2759"/>
<dbReference type="GO" id="GO:0016020">
    <property type="term" value="C:membrane"/>
    <property type="evidence" value="ECO:0007669"/>
    <property type="project" value="GOC"/>
</dbReference>
<dbReference type="InterPro" id="IPR036412">
    <property type="entry name" value="HAD-like_sf"/>
</dbReference>
<dbReference type="InterPro" id="IPR031315">
    <property type="entry name" value="LNS2/PITP"/>
</dbReference>
<gene>
    <name evidence="4" type="ORF">OLEA9_A086145</name>
</gene>
<keyword evidence="5" id="KW-1185">Reference proteome</keyword>
<evidence type="ECO:0000313" key="4">
    <source>
        <dbReference type="EMBL" id="CAA2986418.1"/>
    </source>
</evidence>
<comment type="similarity">
    <text evidence="1">Belongs to the lipin family.</text>
</comment>
<reference evidence="4 5" key="1">
    <citation type="submission" date="2019-12" db="EMBL/GenBank/DDBJ databases">
        <authorList>
            <person name="Alioto T."/>
            <person name="Alioto T."/>
            <person name="Gomez Garrido J."/>
        </authorList>
    </citation>
    <scope>NUCLEOTIDE SEQUENCE [LARGE SCALE GENOMIC DNA]</scope>
</reference>
<evidence type="ECO:0000259" key="3">
    <source>
        <dbReference type="SMART" id="SM00775"/>
    </source>
</evidence>
<dbReference type="SMART" id="SM00775">
    <property type="entry name" value="LNS2"/>
    <property type="match status" value="1"/>
</dbReference>
<sequence length="1001" mass="111000">MQAVGKLGSYISKSVVTVSGPFHPFGGAVDIVVVEQPDGSYKSSPWYVRFGKFQGVLKAKEKVVTISVNGVEADFHMYLDHKGETYFLREVDVEEGTSSFSPPSSSGEDIDRQSGNRRPMKSKSYNYDADSSGSILNGRNRNTMVRTNSRRSQILGLVFGRKSMKECGIQEEVDCSGVVRINSLERAEIAADLLELKWSTNIASARRCKDNSSRFSAHDKSKDKDNKNFLDDSLNNEIGIVHHSSHRKLENTVDENDGENSCLTSLYVSEASTSFENVKEDAQVTNSETSTMTEILDLAKAFYHGNSETVKSEITIPDSTSSNSAEKHNGSLDTGFAEEENGKYRTQSFCCNDTCESSKVGLDGSAEESNGIFSCEGCEEVCVNANTMHFTTELTSTVKSGQETDVLFDKEPLNLQDCLGNEDHFSFFLDENSSEAEGSSLDSTSESNATKSHYQVASLQPSNDFIEEVEPLGGLIISSFSNSACPHKEKRTIWKEDETNKYGSCSGLQGCPEISTSDGAIPIIPMSDISVEEQLLFGDLDDSNFSEARDMDTIYPNHEQKSYPSLSPMVSNGVNESFPPECSATFYQDESFIDDIANDAKGSRSKLRTISSNSIPTTRSLPNMLPLSNDLDACDLDHSFNQSSHSDIKSGKNNNLRLPRAQSVAKDIKVLEELKDGPANLPFGNAPRSTDSLSRSRGTWSFSFKRSRSVQVSQPAVDGIGIYNVKNIPRITDDMVRENDVPNLKVNKKKIRTLTPTSEQLASLNLKEGRNIVIFTFSTAMLGKQQVEARVYLWRWDSRIVISDVDGTITRSDLLGQVMPWVGMDWSQTGVAHLFSAIKENGYQLLFLSARSISQAYHTRQFLFNLKQNGKALPDGPVVISPDGLFPSLFREVVRRAPHEFKIACLEVIRALFPPDRNPFYAGFGNRDTDEFSYLKVGIPRGKIFIINPKGEIVVNRGTHTKSYTSLCDLVHGMFPSMSSSEQEDFNQWNYWKLPLPLIDV</sequence>
<accession>A0A8S0S449</accession>